<gene>
    <name evidence="1" type="ORF">NCTC10376_02760</name>
</gene>
<sequence length="43" mass="5133">MIRNITMGWLFDSDSEENKEVIEMTILKIIFISLHNQILSVYF</sequence>
<dbReference type="AlphaFoldDB" id="A0A379FB42"/>
<proteinExistence type="predicted"/>
<evidence type="ECO:0000313" key="1">
    <source>
        <dbReference type="EMBL" id="SUC16845.1"/>
    </source>
</evidence>
<accession>A0A379FB42</accession>
<dbReference type="Proteomes" id="UP000254331">
    <property type="component" value="Unassembled WGS sequence"/>
</dbReference>
<evidence type="ECO:0000313" key="2">
    <source>
        <dbReference type="Proteomes" id="UP000254331"/>
    </source>
</evidence>
<organism evidence="1 2">
    <name type="scientific">Proteus vulgaris</name>
    <dbReference type="NCBI Taxonomy" id="585"/>
    <lineage>
        <taxon>Bacteria</taxon>
        <taxon>Pseudomonadati</taxon>
        <taxon>Pseudomonadota</taxon>
        <taxon>Gammaproteobacteria</taxon>
        <taxon>Enterobacterales</taxon>
        <taxon>Morganellaceae</taxon>
        <taxon>Proteus</taxon>
    </lineage>
</organism>
<reference evidence="1 2" key="1">
    <citation type="submission" date="2018-06" db="EMBL/GenBank/DDBJ databases">
        <authorList>
            <consortium name="Pathogen Informatics"/>
            <person name="Doyle S."/>
        </authorList>
    </citation>
    <scope>NUCLEOTIDE SEQUENCE [LARGE SCALE GENOMIC DNA]</scope>
    <source>
        <strain evidence="1 2">NCTC10376</strain>
    </source>
</reference>
<name>A0A379FB42_PROVU</name>
<dbReference type="EMBL" id="UGTW01000001">
    <property type="protein sequence ID" value="SUC16845.1"/>
    <property type="molecule type" value="Genomic_DNA"/>
</dbReference>
<protein>
    <submittedName>
        <fullName evidence="1">Uncharacterized protein</fullName>
    </submittedName>
</protein>